<organism evidence="2">
    <name type="scientific">marine sediment metagenome</name>
    <dbReference type="NCBI Taxonomy" id="412755"/>
    <lineage>
        <taxon>unclassified sequences</taxon>
        <taxon>metagenomes</taxon>
        <taxon>ecological metagenomes</taxon>
    </lineage>
</organism>
<dbReference type="PANTHER" id="PTHR30441:SF4">
    <property type="entry name" value="PROTEIN ASMA"/>
    <property type="match status" value="1"/>
</dbReference>
<evidence type="ECO:0000259" key="1">
    <source>
        <dbReference type="Pfam" id="PF13116"/>
    </source>
</evidence>
<protein>
    <recommendedName>
        <fullName evidence="1">YhdP central domain-containing protein</fullName>
    </recommendedName>
</protein>
<feature type="non-terminal residue" evidence="2">
    <location>
        <position position="1"/>
    </location>
</feature>
<reference evidence="2" key="1">
    <citation type="journal article" date="2014" name="Front. Microbiol.">
        <title>High frequency of phylogenetically diverse reductive dehalogenase-homologous genes in deep subseafloor sedimentary metagenomes.</title>
        <authorList>
            <person name="Kawai M."/>
            <person name="Futagami T."/>
            <person name="Toyoda A."/>
            <person name="Takaki Y."/>
            <person name="Nishi S."/>
            <person name="Hori S."/>
            <person name="Arai W."/>
            <person name="Tsubouchi T."/>
            <person name="Morono Y."/>
            <person name="Uchiyama I."/>
            <person name="Ito T."/>
            <person name="Fujiyama A."/>
            <person name="Inagaki F."/>
            <person name="Takami H."/>
        </authorList>
    </citation>
    <scope>NUCLEOTIDE SEQUENCE</scope>
    <source>
        <strain evidence="2">Expedition CK06-06</strain>
    </source>
</reference>
<gene>
    <name evidence="2" type="ORF">S01H1_08294</name>
</gene>
<sequence length="459" mass="50937">PGKENKVTFNVNLRPGEKLYLNECRFLMGDSSLQVSGSYDLQDRDSLGVKVSTEKLSLKDLGVRFKKGGTLARGTLACQLDARASFQHPLRTSVKGEIAAQKLSFILDRLPSPISDCNLKVAFSGKEAHIHSLTMKVGQSPINIQGHLMGWDGLKGELTISSDYLNFSDFVGKEFSPLSGSKKPELHSFIRKTDISINLKAVLGQWQACKCSPLEAEGSFRSGDFYINRSRLQIDHGFLKVEGYIKNGKEPDISFSSYIKTTRQPVKDLVQSLGFEDTLIEGLVTLEAVIHVNGKEKKDLISELTGNMNILVEEGIVKKSRAIFQILDFLSLQKIFKRKPPDLSKEGFYFESIGGHIVIDKGVLKTENLTTKSPVFNAVAKGIGDLTKKQVDFDLGVQPLGTIDWIVSKIPIAGYILTGEGKSLLVYYFRVKGSWFEPEVKHIPLKNIDGTTIGFFKRL</sequence>
<dbReference type="PANTHER" id="PTHR30441">
    <property type="entry name" value="DUF748 DOMAIN-CONTAINING PROTEIN"/>
    <property type="match status" value="1"/>
</dbReference>
<comment type="caution">
    <text evidence="2">The sequence shown here is derived from an EMBL/GenBank/DDBJ whole genome shotgun (WGS) entry which is preliminary data.</text>
</comment>
<proteinExistence type="predicted"/>
<evidence type="ECO:0000313" key="2">
    <source>
        <dbReference type="EMBL" id="GAF75402.1"/>
    </source>
</evidence>
<feature type="non-terminal residue" evidence="2">
    <location>
        <position position="459"/>
    </location>
</feature>
<dbReference type="InterPro" id="IPR052894">
    <property type="entry name" value="AsmA-related"/>
</dbReference>
<dbReference type="Pfam" id="PF13116">
    <property type="entry name" value="YhdP"/>
    <property type="match status" value="1"/>
</dbReference>
<accession>X0SHL0</accession>
<dbReference type="AlphaFoldDB" id="X0SHL0"/>
<feature type="domain" description="YhdP central" evidence="1">
    <location>
        <begin position="153"/>
        <end position="440"/>
    </location>
</feature>
<name>X0SHL0_9ZZZZ</name>
<dbReference type="EMBL" id="BARS01004258">
    <property type="protein sequence ID" value="GAF75402.1"/>
    <property type="molecule type" value="Genomic_DNA"/>
</dbReference>
<dbReference type="GO" id="GO:0090313">
    <property type="term" value="P:regulation of protein targeting to membrane"/>
    <property type="evidence" value="ECO:0007669"/>
    <property type="project" value="TreeGrafter"/>
</dbReference>
<dbReference type="GO" id="GO:0005886">
    <property type="term" value="C:plasma membrane"/>
    <property type="evidence" value="ECO:0007669"/>
    <property type="project" value="TreeGrafter"/>
</dbReference>
<dbReference type="InterPro" id="IPR025263">
    <property type="entry name" value="YhdP_central"/>
</dbReference>